<dbReference type="GO" id="GO:0046872">
    <property type="term" value="F:metal ion binding"/>
    <property type="evidence" value="ECO:0007669"/>
    <property type="project" value="UniProtKB-KW"/>
</dbReference>
<organism evidence="8 9">
    <name type="scientific">Flavobacterium anhuiense</name>
    <dbReference type="NCBI Taxonomy" id="459526"/>
    <lineage>
        <taxon>Bacteria</taxon>
        <taxon>Pseudomonadati</taxon>
        <taxon>Bacteroidota</taxon>
        <taxon>Flavobacteriia</taxon>
        <taxon>Flavobacteriales</taxon>
        <taxon>Flavobacteriaceae</taxon>
        <taxon>Flavobacterium</taxon>
    </lineage>
</organism>
<dbReference type="InterPro" id="IPR013785">
    <property type="entry name" value="Aldolase_TIM"/>
</dbReference>
<dbReference type="AlphaFoldDB" id="A0A444W194"/>
<comment type="cofactor">
    <cofactor evidence="1">
        <name>[4Fe-4S] cluster</name>
        <dbReference type="ChEBI" id="CHEBI:49883"/>
    </cofactor>
</comment>
<evidence type="ECO:0000256" key="6">
    <source>
        <dbReference type="ARBA" id="ARBA00023014"/>
    </source>
</evidence>
<feature type="domain" description="Radical SAM core" evidence="7">
    <location>
        <begin position="86"/>
        <end position="310"/>
    </location>
</feature>
<dbReference type="CDD" id="cd01335">
    <property type="entry name" value="Radical_SAM"/>
    <property type="match status" value="1"/>
</dbReference>
<name>A0A444W194_9FLAO</name>
<dbReference type="GO" id="GO:0051539">
    <property type="term" value="F:4 iron, 4 sulfur cluster binding"/>
    <property type="evidence" value="ECO:0007669"/>
    <property type="project" value="UniProtKB-KW"/>
</dbReference>
<evidence type="ECO:0000256" key="4">
    <source>
        <dbReference type="ARBA" id="ARBA00022723"/>
    </source>
</evidence>
<dbReference type="PROSITE" id="PS51918">
    <property type="entry name" value="RADICAL_SAM"/>
    <property type="match status" value="1"/>
</dbReference>
<comment type="caution">
    <text evidence="8">The sequence shown here is derived from an EMBL/GenBank/DDBJ whole genome shotgun (WGS) entry which is preliminary data.</text>
</comment>
<dbReference type="SFLD" id="SFLDS00029">
    <property type="entry name" value="Radical_SAM"/>
    <property type="match status" value="1"/>
</dbReference>
<dbReference type="GO" id="GO:0003824">
    <property type="term" value="F:catalytic activity"/>
    <property type="evidence" value="ECO:0007669"/>
    <property type="project" value="InterPro"/>
</dbReference>
<dbReference type="InterPro" id="IPR007197">
    <property type="entry name" value="rSAM"/>
</dbReference>
<evidence type="ECO:0000256" key="3">
    <source>
        <dbReference type="ARBA" id="ARBA00022691"/>
    </source>
</evidence>
<dbReference type="Pfam" id="PF04055">
    <property type="entry name" value="Radical_SAM"/>
    <property type="match status" value="1"/>
</dbReference>
<evidence type="ECO:0000313" key="9">
    <source>
        <dbReference type="Proteomes" id="UP000290433"/>
    </source>
</evidence>
<keyword evidence="4" id="KW-0479">Metal-binding</keyword>
<evidence type="ECO:0000256" key="1">
    <source>
        <dbReference type="ARBA" id="ARBA00001966"/>
    </source>
</evidence>
<evidence type="ECO:0000259" key="7">
    <source>
        <dbReference type="PROSITE" id="PS51918"/>
    </source>
</evidence>
<reference evidence="8 9" key="1">
    <citation type="submission" date="2014-12" db="EMBL/GenBank/DDBJ databases">
        <title>Genome sequence of Flavobacterium anhuiense RCM74.</title>
        <authorList>
            <person name="Kim J.F."/>
            <person name="Song J.Y."/>
            <person name="Kwak M.-J."/>
            <person name="Lee S.-W."/>
        </authorList>
    </citation>
    <scope>NUCLEOTIDE SEQUENCE [LARGE SCALE GENOMIC DNA]</scope>
    <source>
        <strain evidence="8 9">RCM74</strain>
    </source>
</reference>
<dbReference type="SUPFAM" id="SSF102114">
    <property type="entry name" value="Radical SAM enzymes"/>
    <property type="match status" value="1"/>
</dbReference>
<dbReference type="Gene3D" id="3.20.20.70">
    <property type="entry name" value="Aldolase class I"/>
    <property type="match status" value="1"/>
</dbReference>
<proteinExistence type="predicted"/>
<dbReference type="PANTHER" id="PTHR43787">
    <property type="entry name" value="FEMO COFACTOR BIOSYNTHESIS PROTEIN NIFB-RELATED"/>
    <property type="match status" value="1"/>
</dbReference>
<dbReference type="InterPro" id="IPR023885">
    <property type="entry name" value="4Fe4S-binding_SPASM_dom"/>
</dbReference>
<keyword evidence="3" id="KW-0949">S-adenosyl-L-methionine</keyword>
<dbReference type="InterPro" id="IPR058240">
    <property type="entry name" value="rSAM_sf"/>
</dbReference>
<gene>
    <name evidence="8" type="ORF">NU08_1330</name>
</gene>
<dbReference type="UniPathway" id="UPA00782"/>
<dbReference type="Proteomes" id="UP000290433">
    <property type="component" value="Unassembled WGS sequence"/>
</dbReference>
<evidence type="ECO:0000256" key="5">
    <source>
        <dbReference type="ARBA" id="ARBA00023004"/>
    </source>
</evidence>
<dbReference type="NCBIfam" id="TIGR04085">
    <property type="entry name" value="rSAM_more_4Fe4S"/>
    <property type="match status" value="1"/>
</dbReference>
<dbReference type="PANTHER" id="PTHR43787:SF3">
    <property type="entry name" value="ARYLSULFATASE REGULATORY PROTEIN"/>
    <property type="match status" value="1"/>
</dbReference>
<keyword evidence="6" id="KW-0411">Iron-sulfur</keyword>
<sequence>MKFSQFNSFFNYEDRKIGYNAFANDFTILDPELYEILQAAVRENNLGELNEIHPEFYSHLIEKGFLVNIDEDEIEKVKELSRKVDFGNETFYQLTINPTMNCNFKCWYCYETHIKASKMTNTTLISVVKLIENILVERKKLETFHLSWFGGEPLLYFDKTVKPILEDIYPKMKERNVNFSSGFTTNGLLINQEMLDSCRINGVNFFQITLDGHRERHNQVRYVSKEKGSYDEIVNNIHLCLKNKFKVSVRLNISEETIEKLHLIIDDFIILDDEDKKYLNFSFHEVWQEQKDINDDVQKIVNLFREKGFNSIYKGVNLDTVRNSCYADKNNHATINYNGEVYKCTARDFESASKEGVLNQDGKIEWNEKYERRMNSKFKNPPCLSCKILPICNGGCSQQAIEHEGIEYCIHNFDESKKIEIIKDKFMYAIS</sequence>
<protein>
    <submittedName>
        <fullName evidence="8">Radical SAM domain protein</fullName>
    </submittedName>
</protein>
<keyword evidence="2" id="KW-0004">4Fe-4S</keyword>
<evidence type="ECO:0000313" key="8">
    <source>
        <dbReference type="EMBL" id="RYJ39661.1"/>
    </source>
</evidence>
<keyword evidence="5" id="KW-0408">Iron</keyword>
<accession>A0A444W194</accession>
<dbReference type="EMBL" id="JUIV01000003">
    <property type="protein sequence ID" value="RYJ39661.1"/>
    <property type="molecule type" value="Genomic_DNA"/>
</dbReference>
<dbReference type="SFLD" id="SFLDG01067">
    <property type="entry name" value="SPASM/twitch_domain_containing"/>
    <property type="match status" value="1"/>
</dbReference>
<evidence type="ECO:0000256" key="2">
    <source>
        <dbReference type="ARBA" id="ARBA00022485"/>
    </source>
</evidence>